<accession>A0A0J2L5X2</accession>
<protein>
    <submittedName>
        <fullName evidence="2">Uncharacterized protein</fullName>
    </submittedName>
</protein>
<keyword evidence="3" id="KW-1185">Reference proteome</keyword>
<dbReference type="EMBL" id="JAOCBF010000086">
    <property type="protein sequence ID" value="MDH0967250.1"/>
    <property type="molecule type" value="Genomic_DNA"/>
</dbReference>
<evidence type="ECO:0000313" key="3">
    <source>
        <dbReference type="Proteomes" id="UP000036305"/>
    </source>
</evidence>
<proteinExistence type="predicted"/>
<dbReference type="Proteomes" id="UP001159937">
    <property type="component" value="Unassembled WGS sequence"/>
</dbReference>
<dbReference type="EMBL" id="LEUS01000010">
    <property type="protein sequence ID" value="KLY40488.1"/>
    <property type="molecule type" value="Genomic_DNA"/>
</dbReference>
<reference evidence="2" key="2">
    <citation type="submission" date="2022-09" db="EMBL/GenBank/DDBJ databases">
        <title>Intensive care unit water sources are persistently colonized with multi-drug resistant bacteria and are the site of extensive horizontal gene transfer of antibiotic resistance genes.</title>
        <authorList>
            <person name="Diorio-Toth L."/>
        </authorList>
    </citation>
    <scope>NUCLEOTIDE SEQUENCE</scope>
    <source>
        <strain evidence="2">GD03918</strain>
    </source>
</reference>
<gene>
    <name evidence="2" type="ORF">N5C89_30895</name>
    <name evidence="1" type="ORF">SK91_01686</name>
</gene>
<dbReference type="RefSeq" id="WP_032749177.1">
    <property type="nucleotide sequence ID" value="NZ_CABGII010000062.1"/>
</dbReference>
<organism evidence="2 4">
    <name type="scientific">Klebsiella michiganensis</name>
    <dbReference type="NCBI Taxonomy" id="1134687"/>
    <lineage>
        <taxon>Bacteria</taxon>
        <taxon>Pseudomonadati</taxon>
        <taxon>Pseudomonadota</taxon>
        <taxon>Gammaproteobacteria</taxon>
        <taxon>Enterobacterales</taxon>
        <taxon>Enterobacteriaceae</taxon>
        <taxon>Klebsiella/Raoultella group</taxon>
        <taxon>Klebsiella</taxon>
    </lineage>
</organism>
<comment type="caution">
    <text evidence="2">The sequence shown here is derived from an EMBL/GenBank/DDBJ whole genome shotgun (WGS) entry which is preliminary data.</text>
</comment>
<dbReference type="Proteomes" id="UP000036305">
    <property type="component" value="Unassembled WGS sequence"/>
</dbReference>
<dbReference type="AlphaFoldDB" id="A0A0J2L5X2"/>
<name>A0A0J2L5X2_9ENTR</name>
<reference evidence="1 3" key="1">
    <citation type="submission" date="2015-06" db="EMBL/GenBank/DDBJ databases">
        <title>The Genome Sequence of None.</title>
        <authorList>
            <consortium name="The Broad Institute Genomics Platform"/>
            <consortium name="The Broad Institute Genome Sequencing Center for Infectious Disease"/>
            <person name="Earl A.M."/>
            <person name="Onderdonk A.B."/>
            <person name="Kirby J."/>
            <person name="Ferraro M.J."/>
            <person name="Huang S."/>
            <person name="Spencer M."/>
            <person name="Fodor A."/>
            <person name="Hooper D."/>
            <person name="Dekker J."/>
            <person name="O'Brien T."/>
            <person name="Quan V."/>
            <person name="Gombosev A."/>
            <person name="Delaney M."/>
            <person name="DuBois A."/>
            <person name="Ernst C."/>
            <person name="Kim D.S."/>
            <person name="Rossman W."/>
            <person name="Gohs F."/>
            <person name="Petruso H."/>
            <person name="Nozar T."/>
            <person name="Mougeot F."/>
            <person name="Manson-McGuire A."/>
            <person name="Young S."/>
            <person name="Abouelleil A."/>
            <person name="Cao P."/>
            <person name="Chapman S.B."/>
            <person name="Griggs A."/>
            <person name="Priest M."/>
            <person name="Shea T."/>
            <person name="Wortman I."/>
            <person name="Wortman J.R."/>
            <person name="Nusbaum C."/>
            <person name="Birren B."/>
        </authorList>
    </citation>
    <scope>NUCLEOTIDE SEQUENCE [LARGE SCALE GENOMIC DNA]</scope>
    <source>
        <strain evidence="1 3">MGH87</strain>
    </source>
</reference>
<evidence type="ECO:0000313" key="4">
    <source>
        <dbReference type="Proteomes" id="UP001159937"/>
    </source>
</evidence>
<evidence type="ECO:0000313" key="1">
    <source>
        <dbReference type="EMBL" id="KLY40488.1"/>
    </source>
</evidence>
<sequence>MSVTYEESMEHMETFGLTRLETMHIAEYQKALEEEGFFWDYQHGVVMHTLSGERVVTNTEQLDALLKHLESYRNNLSDPSI</sequence>
<evidence type="ECO:0000313" key="2">
    <source>
        <dbReference type="EMBL" id="MDH0967250.1"/>
    </source>
</evidence>